<evidence type="ECO:0000256" key="5">
    <source>
        <dbReference type="ARBA" id="ARBA00023136"/>
    </source>
</evidence>
<keyword evidence="10" id="KW-1185">Reference proteome</keyword>
<proteinExistence type="inferred from homology"/>
<evidence type="ECO:0000256" key="7">
    <source>
        <dbReference type="SAM" id="Phobius"/>
    </source>
</evidence>
<dbReference type="Proteomes" id="UP000586095">
    <property type="component" value="Unassembled WGS sequence"/>
</dbReference>
<feature type="domain" description="EamA" evidence="8">
    <location>
        <begin position="160"/>
        <end position="292"/>
    </location>
</feature>
<dbReference type="RefSeq" id="WP_202229230.1">
    <property type="nucleotide sequence ID" value="NZ_BAAALZ010000005.1"/>
</dbReference>
<dbReference type="GO" id="GO:0016020">
    <property type="term" value="C:membrane"/>
    <property type="evidence" value="ECO:0007669"/>
    <property type="project" value="UniProtKB-SubCell"/>
</dbReference>
<evidence type="ECO:0000256" key="1">
    <source>
        <dbReference type="ARBA" id="ARBA00004141"/>
    </source>
</evidence>
<dbReference type="PANTHER" id="PTHR32322">
    <property type="entry name" value="INNER MEMBRANE TRANSPORTER"/>
    <property type="match status" value="1"/>
</dbReference>
<protein>
    <submittedName>
        <fullName evidence="9">Putative blue pigment (Indigoidine) exporter</fullName>
    </submittedName>
</protein>
<dbReference type="EMBL" id="JACCBD010000001">
    <property type="protein sequence ID" value="NYD26624.1"/>
    <property type="molecule type" value="Genomic_DNA"/>
</dbReference>
<feature type="transmembrane region" description="Helical" evidence="7">
    <location>
        <begin position="254"/>
        <end position="273"/>
    </location>
</feature>
<accession>A0A852RE84</accession>
<keyword evidence="5 7" id="KW-0472">Membrane</keyword>
<dbReference type="SUPFAM" id="SSF103481">
    <property type="entry name" value="Multidrug resistance efflux transporter EmrE"/>
    <property type="match status" value="2"/>
</dbReference>
<gene>
    <name evidence="9" type="ORF">BJ960_001427</name>
</gene>
<dbReference type="AlphaFoldDB" id="A0A852RE84"/>
<feature type="transmembrane region" description="Helical" evidence="7">
    <location>
        <begin position="21"/>
        <end position="44"/>
    </location>
</feature>
<evidence type="ECO:0000256" key="6">
    <source>
        <dbReference type="SAM" id="MobiDB-lite"/>
    </source>
</evidence>
<evidence type="ECO:0000313" key="9">
    <source>
        <dbReference type="EMBL" id="NYD26624.1"/>
    </source>
</evidence>
<evidence type="ECO:0000256" key="3">
    <source>
        <dbReference type="ARBA" id="ARBA00022692"/>
    </source>
</evidence>
<feature type="region of interest" description="Disordered" evidence="6">
    <location>
        <begin position="301"/>
        <end position="342"/>
    </location>
</feature>
<comment type="caution">
    <text evidence="9">The sequence shown here is derived from an EMBL/GenBank/DDBJ whole genome shotgun (WGS) entry which is preliminary data.</text>
</comment>
<feature type="transmembrane region" description="Helical" evidence="7">
    <location>
        <begin position="279"/>
        <end position="297"/>
    </location>
</feature>
<organism evidence="9 10">
    <name type="scientific">Leucobacter aridicollis</name>
    <dbReference type="NCBI Taxonomy" id="283878"/>
    <lineage>
        <taxon>Bacteria</taxon>
        <taxon>Bacillati</taxon>
        <taxon>Actinomycetota</taxon>
        <taxon>Actinomycetes</taxon>
        <taxon>Micrococcales</taxon>
        <taxon>Microbacteriaceae</taxon>
        <taxon>Leucobacter</taxon>
    </lineage>
</organism>
<reference evidence="9 10" key="1">
    <citation type="submission" date="2020-07" db="EMBL/GenBank/DDBJ databases">
        <title>Sequencing the genomes of 1000 actinobacteria strains.</title>
        <authorList>
            <person name="Klenk H.-P."/>
        </authorList>
    </citation>
    <scope>NUCLEOTIDE SEQUENCE [LARGE SCALE GENOMIC DNA]</scope>
    <source>
        <strain evidence="9 10">DSM 17380</strain>
    </source>
</reference>
<comment type="similarity">
    <text evidence="2">Belongs to the EamA transporter family.</text>
</comment>
<feature type="transmembrane region" description="Helical" evidence="7">
    <location>
        <begin position="156"/>
        <end position="177"/>
    </location>
</feature>
<evidence type="ECO:0000256" key="2">
    <source>
        <dbReference type="ARBA" id="ARBA00007362"/>
    </source>
</evidence>
<feature type="transmembrane region" description="Helical" evidence="7">
    <location>
        <begin position="223"/>
        <end position="242"/>
    </location>
</feature>
<evidence type="ECO:0000313" key="10">
    <source>
        <dbReference type="Proteomes" id="UP000586095"/>
    </source>
</evidence>
<feature type="transmembrane region" description="Helical" evidence="7">
    <location>
        <begin position="189"/>
        <end position="211"/>
    </location>
</feature>
<keyword evidence="4 7" id="KW-1133">Transmembrane helix</keyword>
<dbReference type="InterPro" id="IPR000620">
    <property type="entry name" value="EamA_dom"/>
</dbReference>
<evidence type="ECO:0000259" key="8">
    <source>
        <dbReference type="Pfam" id="PF00892"/>
    </source>
</evidence>
<feature type="transmembrane region" description="Helical" evidence="7">
    <location>
        <begin position="105"/>
        <end position="126"/>
    </location>
</feature>
<feature type="compositionally biased region" description="Basic and acidic residues" evidence="6">
    <location>
        <begin position="325"/>
        <end position="335"/>
    </location>
</feature>
<dbReference type="InterPro" id="IPR037185">
    <property type="entry name" value="EmrE-like"/>
</dbReference>
<feature type="transmembrane region" description="Helical" evidence="7">
    <location>
        <begin position="80"/>
        <end position="99"/>
    </location>
</feature>
<name>A0A852RE84_9MICO</name>
<keyword evidence="3 7" id="KW-0812">Transmembrane</keyword>
<feature type="transmembrane region" description="Helical" evidence="7">
    <location>
        <begin position="133"/>
        <end position="150"/>
    </location>
</feature>
<evidence type="ECO:0000256" key="4">
    <source>
        <dbReference type="ARBA" id="ARBA00022989"/>
    </source>
</evidence>
<feature type="transmembrane region" description="Helical" evidence="7">
    <location>
        <begin position="50"/>
        <end position="68"/>
    </location>
</feature>
<feature type="domain" description="EamA" evidence="8">
    <location>
        <begin position="23"/>
        <end position="149"/>
    </location>
</feature>
<dbReference type="Pfam" id="PF00892">
    <property type="entry name" value="EamA"/>
    <property type="match status" value="2"/>
</dbReference>
<comment type="subcellular location">
    <subcellularLocation>
        <location evidence="1">Membrane</location>
        <topology evidence="1">Multi-pass membrane protein</topology>
    </subcellularLocation>
</comment>
<dbReference type="InterPro" id="IPR050638">
    <property type="entry name" value="AA-Vitamin_Transporters"/>
</dbReference>
<dbReference type="PANTHER" id="PTHR32322:SF2">
    <property type="entry name" value="EAMA DOMAIN-CONTAINING PROTEIN"/>
    <property type="match status" value="1"/>
</dbReference>
<sequence length="342" mass="34548">MNTPSVPTAPLTAAAPRSRASLIALTALAPAIWGTTYLVTTHLLPDGHPLFAALMRSLPAGLIALLITRSLPRGSWWRKSLVLGTLNMAAFFPLLFVSAQHLPGGVAATLGAGQPIIVAFLAVAILGERLSGWRLGWGIVGVVGVGLVVLGPGAGFSPVGILAGLAGTMSMGVGVVLTKRWGRPEGVSAMALAGWQLTAAGLVLAGPALLIDGVPPVIDAGAVWGYAWLAVFGALASYTIWFSGIRQLPVTSTALLGLLSPLVAAALGVLVAGESLAPVQILGFGVALAAMLAGQLAPPALGQPRTAPSPGSGLSLRRPAAPRPAARERSDRASRSEAGLQG</sequence>